<reference evidence="1" key="1">
    <citation type="submission" date="2018-10" db="EMBL/GenBank/DDBJ databases">
        <title>Hidden diversity of soil giant viruses.</title>
        <authorList>
            <person name="Schulz F."/>
            <person name="Alteio L."/>
            <person name="Goudeau D."/>
            <person name="Ryan E.M."/>
            <person name="Malmstrom R.R."/>
            <person name="Blanchard J."/>
            <person name="Woyke T."/>
        </authorList>
    </citation>
    <scope>NUCLEOTIDE SEQUENCE</scope>
    <source>
        <strain evidence="1">FNV1</strain>
    </source>
</reference>
<protein>
    <submittedName>
        <fullName evidence="1">Uncharacterized protein</fullName>
    </submittedName>
</protein>
<name>A0A3G4ZWU9_9VIRU</name>
<proteinExistence type="predicted"/>
<sequence>MSYTITDVPLKKLKKIDWIYRAKRKCEHHKFSDGTEFMMYTITGRKKEVSFIFDPEDFDIVDGKEWISMKNGVIIFIGQNGQRTDYLSSIIGKKYYPDKYVGLFKINQDYRKSNLIYYEKN</sequence>
<accession>A0A3G4ZWU9</accession>
<evidence type="ECO:0000313" key="1">
    <source>
        <dbReference type="EMBL" id="AYV79320.1"/>
    </source>
</evidence>
<gene>
    <name evidence="1" type="ORF">Faunusvirus8_37</name>
</gene>
<organism evidence="1">
    <name type="scientific">Faunusvirus sp</name>
    <dbReference type="NCBI Taxonomy" id="2487766"/>
    <lineage>
        <taxon>Viruses</taxon>
        <taxon>Varidnaviria</taxon>
        <taxon>Bamfordvirae</taxon>
        <taxon>Nucleocytoviricota</taxon>
        <taxon>Megaviricetes</taxon>
        <taxon>Imitervirales</taxon>
        <taxon>Mimiviridae</taxon>
    </lineage>
</organism>
<dbReference type="EMBL" id="MK072139">
    <property type="protein sequence ID" value="AYV79320.1"/>
    <property type="molecule type" value="Genomic_DNA"/>
</dbReference>